<dbReference type="PANTHER" id="PTHR10541">
    <property type="entry name" value="PARATHYROID HORMONE"/>
    <property type="match status" value="1"/>
</dbReference>
<evidence type="ECO:0000313" key="12">
    <source>
        <dbReference type="EMBL" id="VFV23181.1"/>
    </source>
</evidence>
<keyword evidence="8" id="KW-0732">Signal</keyword>
<dbReference type="PROSITE" id="PS00335">
    <property type="entry name" value="PARATHYROID"/>
    <property type="match status" value="1"/>
</dbReference>
<proteinExistence type="inferred from homology"/>
<dbReference type="GO" id="GO:0005615">
    <property type="term" value="C:extracellular space"/>
    <property type="evidence" value="ECO:0007669"/>
    <property type="project" value="TreeGrafter"/>
</dbReference>
<keyword evidence="6" id="KW-0165">Cleavage on pair of basic residues</keyword>
<evidence type="ECO:0000256" key="7">
    <source>
        <dbReference type="ARBA" id="ARBA00022702"/>
    </source>
</evidence>
<dbReference type="PANTHER" id="PTHR10541:SF2">
    <property type="entry name" value="PARATHYROID HORMONE"/>
    <property type="match status" value="1"/>
</dbReference>
<sequence length="164" mass="18493">MKTNSITWDFCNTLCSCMAVKATTTNLIVQFDTLKIFLNPSIFLFLLVKMMSAKDMVKVMVVMFAICFLAKSDGKPVKKRSVSEIQFMHNLGKHLSSVERVEWLRRKLQDVHNFVALGAPIAHRDGGSQRPRKKEDNVPAENHQKSLGEADKADVDVLIKAKSQ</sequence>
<dbReference type="SMART" id="SM00087">
    <property type="entry name" value="PTH"/>
    <property type="match status" value="1"/>
</dbReference>
<dbReference type="GO" id="GO:0007267">
    <property type="term" value="P:cell-cell signaling"/>
    <property type="evidence" value="ECO:0007669"/>
    <property type="project" value="TreeGrafter"/>
</dbReference>
<feature type="region of interest" description="Disordered" evidence="11">
    <location>
        <begin position="122"/>
        <end position="155"/>
    </location>
</feature>
<keyword evidence="13" id="KW-1185">Reference proteome</keyword>
<dbReference type="GO" id="GO:0031856">
    <property type="term" value="F:parathyroid hormone receptor binding"/>
    <property type="evidence" value="ECO:0007669"/>
    <property type="project" value="TreeGrafter"/>
</dbReference>
<evidence type="ECO:0000256" key="9">
    <source>
        <dbReference type="ARBA" id="ARBA00032128"/>
    </source>
</evidence>
<protein>
    <recommendedName>
        <fullName evidence="4">Parathyroid hormone</fullName>
    </recommendedName>
    <alternativeName>
        <fullName evidence="9">Parathyrin</fullName>
    </alternativeName>
</protein>
<evidence type="ECO:0000256" key="3">
    <source>
        <dbReference type="ARBA" id="ARBA00011605"/>
    </source>
</evidence>
<dbReference type="GO" id="GO:0005179">
    <property type="term" value="F:hormone activity"/>
    <property type="evidence" value="ECO:0007669"/>
    <property type="project" value="UniProtKB-KW"/>
</dbReference>
<keyword evidence="5" id="KW-0964">Secreted</keyword>
<name>A0A485MQ80_LYNPA</name>
<evidence type="ECO:0000256" key="1">
    <source>
        <dbReference type="ARBA" id="ARBA00004613"/>
    </source>
</evidence>
<evidence type="ECO:0000256" key="4">
    <source>
        <dbReference type="ARBA" id="ARBA00022135"/>
    </source>
</evidence>
<accession>A0A485MQ80</accession>
<evidence type="ECO:0000313" key="13">
    <source>
        <dbReference type="Proteomes" id="UP000386466"/>
    </source>
</evidence>
<evidence type="ECO:0000256" key="2">
    <source>
        <dbReference type="ARBA" id="ARBA00006307"/>
    </source>
</evidence>
<evidence type="ECO:0000256" key="11">
    <source>
        <dbReference type="SAM" id="MobiDB-lite"/>
    </source>
</evidence>
<dbReference type="EMBL" id="CAAGRJ010005345">
    <property type="protein sequence ID" value="VFV23181.1"/>
    <property type="molecule type" value="Genomic_DNA"/>
</dbReference>
<evidence type="ECO:0000256" key="5">
    <source>
        <dbReference type="ARBA" id="ARBA00022525"/>
    </source>
</evidence>
<gene>
    <name evidence="12" type="ORF">LYPA_23C003207</name>
</gene>
<comment type="subunit">
    <text evidence="3">Interacts with PTH1R (via N-terminal extracellular domain).</text>
</comment>
<dbReference type="AlphaFoldDB" id="A0A485MQ80"/>
<evidence type="ECO:0000256" key="6">
    <source>
        <dbReference type="ARBA" id="ARBA00022685"/>
    </source>
</evidence>
<dbReference type="Pfam" id="PF01279">
    <property type="entry name" value="Parathyroid"/>
    <property type="match status" value="1"/>
</dbReference>
<dbReference type="InterPro" id="IPR001415">
    <property type="entry name" value="PTH/PTH-rel"/>
</dbReference>
<keyword evidence="7" id="KW-0372">Hormone</keyword>
<reference evidence="12 13" key="1">
    <citation type="submission" date="2019-01" db="EMBL/GenBank/DDBJ databases">
        <authorList>
            <person name="Alioto T."/>
            <person name="Alioto T."/>
        </authorList>
    </citation>
    <scope>NUCLEOTIDE SEQUENCE [LARGE SCALE GENOMIC DNA]</scope>
</reference>
<evidence type="ECO:0000256" key="10">
    <source>
        <dbReference type="ARBA" id="ARBA00093407"/>
    </source>
</evidence>
<comment type="similarity">
    <text evidence="2">Belongs to the parathyroid hormone family.</text>
</comment>
<comment type="subcellular location">
    <subcellularLocation>
        <location evidence="1">Secreted</location>
    </subcellularLocation>
</comment>
<evidence type="ECO:0000256" key="8">
    <source>
        <dbReference type="ARBA" id="ARBA00022729"/>
    </source>
</evidence>
<dbReference type="GO" id="GO:0006874">
    <property type="term" value="P:intracellular calcium ion homeostasis"/>
    <property type="evidence" value="ECO:0007669"/>
    <property type="project" value="InterPro"/>
</dbReference>
<comment type="function">
    <text evidence="10">Parathyroid hormone elevates calcium level by dissolving the salts in bone and preventing their renal excretion. Acts by binding to its receptor, PTH1R, activating G protein-coupled receptor signaling. Stimulates [1-14C]-2-deoxy-D-glucose (2DG) transport and glycogen synthesis in osteoblastic cells.</text>
</comment>
<dbReference type="InterPro" id="IPR003625">
    <property type="entry name" value="PTH"/>
</dbReference>
<dbReference type="Proteomes" id="UP000386466">
    <property type="component" value="Unassembled WGS sequence"/>
</dbReference>
<organism evidence="12 13">
    <name type="scientific">Lynx pardinus</name>
    <name type="common">Iberian lynx</name>
    <name type="synonym">Felis pardina</name>
    <dbReference type="NCBI Taxonomy" id="191816"/>
    <lineage>
        <taxon>Eukaryota</taxon>
        <taxon>Metazoa</taxon>
        <taxon>Chordata</taxon>
        <taxon>Craniata</taxon>
        <taxon>Vertebrata</taxon>
        <taxon>Euteleostomi</taxon>
        <taxon>Mammalia</taxon>
        <taxon>Eutheria</taxon>
        <taxon>Laurasiatheria</taxon>
        <taxon>Carnivora</taxon>
        <taxon>Feliformia</taxon>
        <taxon>Felidae</taxon>
        <taxon>Felinae</taxon>
        <taxon>Lynx</taxon>
    </lineage>
</organism>